<proteinExistence type="predicted"/>
<comment type="caution">
    <text evidence="2">The sequence shown here is derived from an EMBL/GenBank/DDBJ whole genome shotgun (WGS) entry which is preliminary data.</text>
</comment>
<gene>
    <name evidence="2" type="ORF">RclHR1_09660009</name>
</gene>
<keyword evidence="1" id="KW-0175">Coiled coil</keyword>
<evidence type="ECO:0000313" key="2">
    <source>
        <dbReference type="EMBL" id="GBC10485.1"/>
    </source>
</evidence>
<evidence type="ECO:0000313" key="3">
    <source>
        <dbReference type="Proteomes" id="UP000247702"/>
    </source>
</evidence>
<protein>
    <submittedName>
        <fullName evidence="2">Uncharacterized protein</fullName>
    </submittedName>
</protein>
<name>A0A2Z6SF64_9GLOM</name>
<keyword evidence="3" id="KW-1185">Reference proteome</keyword>
<dbReference type="AlphaFoldDB" id="A0A2Z6SF64"/>
<sequence>MQSNDSLKELNAKLLTEITELRKENAEIPKLREKSLKFEAENGELKAINAEIPDLKRKISKFDAERGELKRRIVEALSMTEEKRTRRDAENAKLKARIEELEFEFRDRITKVKQKQTLNDNSSNNSSSNFNLVADQVPTATHHEKPLVDTSLLEDKETDAFLYEVHKKKVSNEIRQRNWEPKLKERNFKSKSPFQHIPKRKCLKISTRLLIHAIARHQKKRYVANWIQSARRGRVVDEALQHLALLYNKAFNAEDGANRANQEEILCWCSMRRISEVSSMGL</sequence>
<dbReference type="EMBL" id="BEXD01004388">
    <property type="protein sequence ID" value="GBC10485.1"/>
    <property type="molecule type" value="Genomic_DNA"/>
</dbReference>
<feature type="coiled-coil region" evidence="1">
    <location>
        <begin position="4"/>
        <end position="104"/>
    </location>
</feature>
<organism evidence="2 3">
    <name type="scientific">Rhizophagus clarus</name>
    <dbReference type="NCBI Taxonomy" id="94130"/>
    <lineage>
        <taxon>Eukaryota</taxon>
        <taxon>Fungi</taxon>
        <taxon>Fungi incertae sedis</taxon>
        <taxon>Mucoromycota</taxon>
        <taxon>Glomeromycotina</taxon>
        <taxon>Glomeromycetes</taxon>
        <taxon>Glomerales</taxon>
        <taxon>Glomeraceae</taxon>
        <taxon>Rhizophagus</taxon>
    </lineage>
</organism>
<dbReference type="Proteomes" id="UP000247702">
    <property type="component" value="Unassembled WGS sequence"/>
</dbReference>
<accession>A0A2Z6SF64</accession>
<reference evidence="2 3" key="1">
    <citation type="submission" date="2017-11" db="EMBL/GenBank/DDBJ databases">
        <title>The genome of Rhizophagus clarus HR1 reveals common genetic basis of auxotrophy among arbuscular mycorrhizal fungi.</title>
        <authorList>
            <person name="Kobayashi Y."/>
        </authorList>
    </citation>
    <scope>NUCLEOTIDE SEQUENCE [LARGE SCALE GENOMIC DNA]</scope>
    <source>
        <strain evidence="2 3">HR1</strain>
    </source>
</reference>
<evidence type="ECO:0000256" key="1">
    <source>
        <dbReference type="SAM" id="Coils"/>
    </source>
</evidence>